<dbReference type="OrthoDB" id="6130531at2759"/>
<name>A0A485L6P6_9STRA</name>
<dbReference type="PROSITE" id="PS01186">
    <property type="entry name" value="EGF_2"/>
    <property type="match status" value="1"/>
</dbReference>
<dbReference type="PROSITE" id="PS50026">
    <property type="entry name" value="EGF_3"/>
    <property type="match status" value="2"/>
</dbReference>
<proteinExistence type="predicted"/>
<dbReference type="AlphaFoldDB" id="A0A485L6P6"/>
<dbReference type="SMART" id="SM00181">
    <property type="entry name" value="EGF"/>
    <property type="match status" value="2"/>
</dbReference>
<dbReference type="EMBL" id="VJMH01006007">
    <property type="protein sequence ID" value="KAF0691889.1"/>
    <property type="molecule type" value="Genomic_DNA"/>
</dbReference>
<dbReference type="Proteomes" id="UP000332933">
    <property type="component" value="Unassembled WGS sequence"/>
</dbReference>
<dbReference type="EMBL" id="CAADRA010006028">
    <property type="protein sequence ID" value="VFT93735.1"/>
    <property type="molecule type" value="Genomic_DNA"/>
</dbReference>
<sequence>MTMAQDASPTLSPVLSSTRPGSCRGTGASADCAAFGPDYSCISVESNIPGMTLLSQCVKGDACGGNVNGKCPTFTNWPASTRVVQPICAFAVVTNCNAALNLDSSSASSTAAPNNKTVSCFQATFVSGNQTQKVLGIYKCVDQQMYSANNMGFLDLTPKHIQACAGNSTKSSNGATSSLGLCNAHGTCTPKAQFGSEYGCACNAGYASTDNCNIPVGNVCDAFGQCGSNGGGDPTTGQCVCKPGNQGNQCYQCDPAAAASVVCSNRGACGVDLTCVCQSGYEGLNCETVSKPPKPNTTVAPAGGGGGATSDAVSMSLPWMVAATLLGCSL</sequence>
<feature type="domain" description="EGF-like" evidence="2">
    <location>
        <begin position="254"/>
        <end position="287"/>
    </location>
</feature>
<gene>
    <name evidence="4" type="primary">Aste57867_16973</name>
    <name evidence="3" type="ORF">As57867_016915</name>
    <name evidence="4" type="ORF">ASTE57867_16973</name>
</gene>
<feature type="domain" description="EGF-like" evidence="2">
    <location>
        <begin position="208"/>
        <end position="251"/>
    </location>
</feature>
<evidence type="ECO:0000313" key="3">
    <source>
        <dbReference type="EMBL" id="KAF0691889.1"/>
    </source>
</evidence>
<feature type="disulfide bond" evidence="1">
    <location>
        <begin position="241"/>
        <end position="250"/>
    </location>
</feature>
<evidence type="ECO:0000256" key="1">
    <source>
        <dbReference type="PROSITE-ProRule" id="PRU00076"/>
    </source>
</evidence>
<accession>A0A485L6P6</accession>
<organism evidence="4 5">
    <name type="scientific">Aphanomyces stellatus</name>
    <dbReference type="NCBI Taxonomy" id="120398"/>
    <lineage>
        <taxon>Eukaryota</taxon>
        <taxon>Sar</taxon>
        <taxon>Stramenopiles</taxon>
        <taxon>Oomycota</taxon>
        <taxon>Saprolegniomycetes</taxon>
        <taxon>Saprolegniales</taxon>
        <taxon>Verrucalvaceae</taxon>
        <taxon>Aphanomyces</taxon>
    </lineage>
</organism>
<reference evidence="3" key="2">
    <citation type="submission" date="2019-06" db="EMBL/GenBank/DDBJ databases">
        <title>Genomics analysis of Aphanomyces spp. identifies a new class of oomycete effector associated with host adaptation.</title>
        <authorList>
            <person name="Gaulin E."/>
        </authorList>
    </citation>
    <scope>NUCLEOTIDE SEQUENCE</scope>
    <source>
        <strain evidence="3">CBS 578.67</strain>
    </source>
</reference>
<keyword evidence="1" id="KW-0245">EGF-like domain</keyword>
<protein>
    <submittedName>
        <fullName evidence="4">Aste57867_16973 protein</fullName>
    </submittedName>
</protein>
<evidence type="ECO:0000313" key="4">
    <source>
        <dbReference type="EMBL" id="VFT93735.1"/>
    </source>
</evidence>
<comment type="caution">
    <text evidence="1">Lacks conserved residue(s) required for the propagation of feature annotation.</text>
</comment>
<evidence type="ECO:0000259" key="2">
    <source>
        <dbReference type="PROSITE" id="PS50026"/>
    </source>
</evidence>
<keyword evidence="1" id="KW-1015">Disulfide bond</keyword>
<reference evidence="4 5" key="1">
    <citation type="submission" date="2019-03" db="EMBL/GenBank/DDBJ databases">
        <authorList>
            <person name="Gaulin E."/>
            <person name="Dumas B."/>
        </authorList>
    </citation>
    <scope>NUCLEOTIDE SEQUENCE [LARGE SCALE GENOMIC DNA]</scope>
    <source>
        <strain evidence="4">CBS 568.67</strain>
    </source>
</reference>
<evidence type="ECO:0000313" key="5">
    <source>
        <dbReference type="Proteomes" id="UP000332933"/>
    </source>
</evidence>
<dbReference type="InterPro" id="IPR000742">
    <property type="entry name" value="EGF"/>
</dbReference>
<keyword evidence="5" id="KW-1185">Reference proteome</keyword>
<feature type="disulfide bond" evidence="1">
    <location>
        <begin position="277"/>
        <end position="286"/>
    </location>
</feature>
<dbReference type="PROSITE" id="PS00022">
    <property type="entry name" value="EGF_1"/>
    <property type="match status" value="2"/>
</dbReference>
<dbReference type="Gene3D" id="2.10.25.10">
    <property type="entry name" value="Laminin"/>
    <property type="match status" value="1"/>
</dbReference>